<accession>A0A2V2LDL9</accession>
<evidence type="ECO:0008006" key="5">
    <source>
        <dbReference type="Google" id="ProtNLM"/>
    </source>
</evidence>
<dbReference type="EMBL" id="QGKU01000030">
    <property type="protein sequence ID" value="PWR03162.1"/>
    <property type="molecule type" value="Genomic_DNA"/>
</dbReference>
<evidence type="ECO:0000256" key="1">
    <source>
        <dbReference type="SAM" id="Phobius"/>
    </source>
</evidence>
<keyword evidence="1" id="KW-1133">Transmembrane helix</keyword>
<protein>
    <recommendedName>
        <fullName evidence="5">VPLPA-CTERM sorting domain-containing protein</fullName>
    </recommendedName>
</protein>
<evidence type="ECO:0000313" key="4">
    <source>
        <dbReference type="Proteomes" id="UP000245680"/>
    </source>
</evidence>
<name>A0A2V2LDL9_9RHOB</name>
<feature type="chain" id="PRO_5015960241" description="VPLPA-CTERM sorting domain-containing protein" evidence="2">
    <location>
        <begin position="21"/>
        <end position="170"/>
    </location>
</feature>
<keyword evidence="1" id="KW-0812">Transmembrane</keyword>
<feature type="transmembrane region" description="Helical" evidence="1">
    <location>
        <begin position="143"/>
        <end position="163"/>
    </location>
</feature>
<organism evidence="3 4">
    <name type="scientific">Meridianimarinicoccus roseus</name>
    <dbReference type="NCBI Taxonomy" id="2072018"/>
    <lineage>
        <taxon>Bacteria</taxon>
        <taxon>Pseudomonadati</taxon>
        <taxon>Pseudomonadota</taxon>
        <taxon>Alphaproteobacteria</taxon>
        <taxon>Rhodobacterales</taxon>
        <taxon>Paracoccaceae</taxon>
        <taxon>Meridianimarinicoccus</taxon>
    </lineage>
</organism>
<dbReference type="AlphaFoldDB" id="A0A2V2LDL9"/>
<evidence type="ECO:0000313" key="3">
    <source>
        <dbReference type="EMBL" id="PWR03162.1"/>
    </source>
</evidence>
<proteinExistence type="predicted"/>
<sequence length="170" mass="17670">MLKGGVVAVGMAITSFAAQATPVLDGGWFEDTIQAVNVSSDFSPYEFTLLDDAFFRITDAFLVGDIYTVFETGGTTPLLTTSFQGFAAGFGDNATADNGWTSDRLSSAEILLSAGTYSLEVFGDGAGGLPAGFFVRLDSATQVVPVPAALPLLAGGIALLGVARRRKRES</sequence>
<evidence type="ECO:0000256" key="2">
    <source>
        <dbReference type="SAM" id="SignalP"/>
    </source>
</evidence>
<dbReference type="Proteomes" id="UP000245680">
    <property type="component" value="Unassembled WGS sequence"/>
</dbReference>
<feature type="signal peptide" evidence="2">
    <location>
        <begin position="1"/>
        <end position="20"/>
    </location>
</feature>
<reference evidence="3 4" key="1">
    <citation type="submission" date="2018-05" db="EMBL/GenBank/DDBJ databases">
        <title>Rhodobacteraceae gen. nov., sp. nov. isolated from sea water.</title>
        <authorList>
            <person name="Ren Y."/>
        </authorList>
    </citation>
    <scope>NUCLEOTIDE SEQUENCE [LARGE SCALE GENOMIC DNA]</scope>
    <source>
        <strain evidence="3 4">TG-679</strain>
    </source>
</reference>
<keyword evidence="4" id="KW-1185">Reference proteome</keyword>
<gene>
    <name evidence="3" type="ORF">DKT77_08075</name>
</gene>
<comment type="caution">
    <text evidence="3">The sequence shown here is derived from an EMBL/GenBank/DDBJ whole genome shotgun (WGS) entry which is preliminary data.</text>
</comment>
<keyword evidence="2" id="KW-0732">Signal</keyword>
<keyword evidence="1" id="KW-0472">Membrane</keyword>